<keyword evidence="11" id="KW-1133">Transmembrane helix</keyword>
<dbReference type="InParanoid" id="A0A401GDE4"/>
<evidence type="ECO:0000256" key="8">
    <source>
        <dbReference type="ARBA" id="ARBA00023033"/>
    </source>
</evidence>
<feature type="binding site" description="axial binding residue" evidence="9">
    <location>
        <position position="486"/>
    </location>
    <ligand>
        <name>heme</name>
        <dbReference type="ChEBI" id="CHEBI:30413"/>
    </ligand>
    <ligandPart>
        <name>Fe</name>
        <dbReference type="ChEBI" id="CHEBI:18248"/>
    </ligandPart>
</feature>
<evidence type="ECO:0000256" key="9">
    <source>
        <dbReference type="PIRSR" id="PIRSR602401-1"/>
    </source>
</evidence>
<dbReference type="EMBL" id="BFAD01000002">
    <property type="protein sequence ID" value="GBE80155.1"/>
    <property type="molecule type" value="Genomic_DNA"/>
</dbReference>
<name>A0A401GDE4_9APHY</name>
<dbReference type="PANTHER" id="PTHR24305:SF29">
    <property type="entry name" value="BENZOATE-PARA-HYDROXYLASE"/>
    <property type="match status" value="1"/>
</dbReference>
<evidence type="ECO:0000256" key="10">
    <source>
        <dbReference type="RuleBase" id="RU000461"/>
    </source>
</evidence>
<dbReference type="Pfam" id="PF00067">
    <property type="entry name" value="p450"/>
    <property type="match status" value="2"/>
</dbReference>
<dbReference type="GO" id="GO:0020037">
    <property type="term" value="F:heme binding"/>
    <property type="evidence" value="ECO:0007669"/>
    <property type="project" value="InterPro"/>
</dbReference>
<proteinExistence type="inferred from homology"/>
<accession>A0A401GDE4</accession>
<evidence type="ECO:0000256" key="7">
    <source>
        <dbReference type="ARBA" id="ARBA00023004"/>
    </source>
</evidence>
<evidence type="ECO:0000256" key="2">
    <source>
        <dbReference type="ARBA" id="ARBA00005179"/>
    </source>
</evidence>
<dbReference type="STRING" id="139825.A0A401GDE4"/>
<reference evidence="12 13" key="1">
    <citation type="journal article" date="2018" name="Sci. Rep.">
        <title>Genome sequence of the cauliflower mushroom Sparassis crispa (Hanabiratake) and its association with beneficial usage.</title>
        <authorList>
            <person name="Kiyama R."/>
            <person name="Furutani Y."/>
            <person name="Kawaguchi K."/>
            <person name="Nakanishi T."/>
        </authorList>
    </citation>
    <scope>NUCLEOTIDE SEQUENCE [LARGE SCALE GENOMIC DNA]</scope>
</reference>
<dbReference type="AlphaFoldDB" id="A0A401GDE4"/>
<dbReference type="InterPro" id="IPR050121">
    <property type="entry name" value="Cytochrome_P450_monoxygenase"/>
</dbReference>
<keyword evidence="11" id="KW-0472">Membrane</keyword>
<keyword evidence="4 9" id="KW-0349">Heme</keyword>
<dbReference type="InterPro" id="IPR001128">
    <property type="entry name" value="Cyt_P450"/>
</dbReference>
<comment type="caution">
    <text evidence="12">The sequence shown here is derived from an EMBL/GenBank/DDBJ whole genome shotgun (WGS) entry which is preliminary data.</text>
</comment>
<keyword evidence="7 9" id="KW-0408">Iron</keyword>
<keyword evidence="8 10" id="KW-0503">Monooxygenase</keyword>
<organism evidence="12 13">
    <name type="scientific">Sparassis crispa</name>
    <dbReference type="NCBI Taxonomy" id="139825"/>
    <lineage>
        <taxon>Eukaryota</taxon>
        <taxon>Fungi</taxon>
        <taxon>Dikarya</taxon>
        <taxon>Basidiomycota</taxon>
        <taxon>Agaricomycotina</taxon>
        <taxon>Agaricomycetes</taxon>
        <taxon>Polyporales</taxon>
        <taxon>Sparassidaceae</taxon>
        <taxon>Sparassis</taxon>
    </lineage>
</organism>
<dbReference type="InterPro" id="IPR017972">
    <property type="entry name" value="Cyt_P450_CS"/>
</dbReference>
<dbReference type="GO" id="GO:0004497">
    <property type="term" value="F:monooxygenase activity"/>
    <property type="evidence" value="ECO:0007669"/>
    <property type="project" value="UniProtKB-KW"/>
</dbReference>
<dbReference type="GO" id="GO:0016705">
    <property type="term" value="F:oxidoreductase activity, acting on paired donors, with incorporation or reduction of molecular oxygen"/>
    <property type="evidence" value="ECO:0007669"/>
    <property type="project" value="InterPro"/>
</dbReference>
<evidence type="ECO:0000256" key="6">
    <source>
        <dbReference type="ARBA" id="ARBA00023002"/>
    </source>
</evidence>
<dbReference type="SUPFAM" id="SSF48264">
    <property type="entry name" value="Cytochrome P450"/>
    <property type="match status" value="1"/>
</dbReference>
<dbReference type="InterPro" id="IPR002401">
    <property type="entry name" value="Cyt_P450_E_grp-I"/>
</dbReference>
<evidence type="ECO:0000313" key="12">
    <source>
        <dbReference type="EMBL" id="GBE80155.1"/>
    </source>
</evidence>
<evidence type="ECO:0000256" key="5">
    <source>
        <dbReference type="ARBA" id="ARBA00022723"/>
    </source>
</evidence>
<dbReference type="PROSITE" id="PS00086">
    <property type="entry name" value="CYTOCHROME_P450"/>
    <property type="match status" value="1"/>
</dbReference>
<evidence type="ECO:0000256" key="1">
    <source>
        <dbReference type="ARBA" id="ARBA00001971"/>
    </source>
</evidence>
<feature type="transmembrane region" description="Helical" evidence="11">
    <location>
        <begin position="12"/>
        <end position="34"/>
    </location>
</feature>
<comment type="cofactor">
    <cofactor evidence="1 9">
        <name>heme</name>
        <dbReference type="ChEBI" id="CHEBI:30413"/>
    </cofactor>
</comment>
<evidence type="ECO:0000256" key="11">
    <source>
        <dbReference type="SAM" id="Phobius"/>
    </source>
</evidence>
<dbReference type="GO" id="GO:0005506">
    <property type="term" value="F:iron ion binding"/>
    <property type="evidence" value="ECO:0007669"/>
    <property type="project" value="InterPro"/>
</dbReference>
<dbReference type="Gene3D" id="1.10.630.10">
    <property type="entry name" value="Cytochrome P450"/>
    <property type="match status" value="1"/>
</dbReference>
<dbReference type="RefSeq" id="XP_027611068.1">
    <property type="nucleotide sequence ID" value="XM_027755267.1"/>
</dbReference>
<evidence type="ECO:0000256" key="3">
    <source>
        <dbReference type="ARBA" id="ARBA00010617"/>
    </source>
</evidence>
<dbReference type="PRINTS" id="PR00463">
    <property type="entry name" value="EP450I"/>
</dbReference>
<dbReference type="PANTHER" id="PTHR24305">
    <property type="entry name" value="CYTOCHROME P450"/>
    <property type="match status" value="1"/>
</dbReference>
<evidence type="ECO:0000256" key="4">
    <source>
        <dbReference type="ARBA" id="ARBA00022617"/>
    </source>
</evidence>
<keyword evidence="6 10" id="KW-0560">Oxidoreductase</keyword>
<dbReference type="InterPro" id="IPR036396">
    <property type="entry name" value="Cyt_P450_sf"/>
</dbReference>
<comment type="similarity">
    <text evidence="3 10">Belongs to the cytochrome P450 family.</text>
</comment>
<dbReference type="GeneID" id="38777072"/>
<keyword evidence="5 9" id="KW-0479">Metal-binding</keyword>
<dbReference type="OrthoDB" id="1470350at2759"/>
<sequence length="539" mass="60377">MIEVLLNPAAHPISFVFCLLPVVVLAVHVVPYLVDKHGLRQYHGPFFAKFSVGWLFWVSSTFRRTNTIDEVHHKYGPFVRIAPNHISIVSPEAFSEVYGHSAGTTKSAFYEAFTSYRAIRGIFNTPFRTEHARKRRVMAHMFSPQSVRAFEGPIKVHLQTLLNQWDVMCNGAVRKDEVKTGTLGSSTWEVRGRYVWFDAQFWCNLFTFDVIGELAFGSPFGMLLRGQDTARIRKSLTAGIASYAVDESTAQEPAIQYEVEEVAAIDAVSARMEISPILGVLPTCVREFVERMPQHRRGLKAQGQLIGLAAEAISRRLTAARQAEDAGKIFDDMFGKLLNGRDENGNPMTERELTVEAVGLLVAGSDTTSSSLSTMIFHVARNQNVQKRLQAELDAVAGTDPSILPFVDVKSLPYLEAVITRASAFSPRLVLVSVVSFPKEASRMHHSEEMWGADVEEYRPERWLDAEKQGEMMKAFNPFSLGPRACIGRSVAMLEMKLLIAAVFRRYDIVLQPGQAFGVHDNFVRKPHECVVGIKRREI</sequence>
<dbReference type="PRINTS" id="PR00385">
    <property type="entry name" value="P450"/>
</dbReference>
<gene>
    <name evidence="12" type="ORF">SCP_0213590</name>
</gene>
<comment type="pathway">
    <text evidence="2">Secondary metabolite biosynthesis.</text>
</comment>
<dbReference type="Proteomes" id="UP000287166">
    <property type="component" value="Unassembled WGS sequence"/>
</dbReference>
<keyword evidence="11" id="KW-0812">Transmembrane</keyword>
<protein>
    <submittedName>
        <fullName evidence="12">Benzoate 4-monooxygenase</fullName>
    </submittedName>
</protein>
<evidence type="ECO:0000313" key="13">
    <source>
        <dbReference type="Proteomes" id="UP000287166"/>
    </source>
</evidence>
<keyword evidence="13" id="KW-1185">Reference proteome</keyword>